<dbReference type="GO" id="GO:0009451">
    <property type="term" value="P:RNA modification"/>
    <property type="evidence" value="ECO:0007669"/>
    <property type="project" value="InterPro"/>
</dbReference>
<feature type="repeat" description="PPR" evidence="3">
    <location>
        <begin position="234"/>
        <end position="268"/>
    </location>
</feature>
<gene>
    <name evidence="5" type="ORF">SAY87_001644</name>
</gene>
<dbReference type="InterPro" id="IPR011990">
    <property type="entry name" value="TPR-like_helical_dom_sf"/>
</dbReference>
<dbReference type="NCBIfam" id="TIGR00756">
    <property type="entry name" value="PPR"/>
    <property type="match status" value="5"/>
</dbReference>
<dbReference type="Pfam" id="PF01535">
    <property type="entry name" value="PPR"/>
    <property type="match status" value="7"/>
</dbReference>
<dbReference type="PANTHER" id="PTHR47926">
    <property type="entry name" value="PENTATRICOPEPTIDE REPEAT-CONTAINING PROTEIN"/>
    <property type="match status" value="1"/>
</dbReference>
<evidence type="ECO:0000313" key="6">
    <source>
        <dbReference type="Proteomes" id="UP001345219"/>
    </source>
</evidence>
<dbReference type="Pfam" id="PF13041">
    <property type="entry name" value="PPR_2"/>
    <property type="match status" value="3"/>
</dbReference>
<dbReference type="Pfam" id="PF14432">
    <property type="entry name" value="DYW_deaminase"/>
    <property type="match status" value="1"/>
</dbReference>
<dbReference type="Proteomes" id="UP001345219">
    <property type="component" value="Chromosome 2"/>
</dbReference>
<dbReference type="GO" id="GO:0003723">
    <property type="term" value="F:RNA binding"/>
    <property type="evidence" value="ECO:0007669"/>
    <property type="project" value="InterPro"/>
</dbReference>
<dbReference type="InterPro" id="IPR032867">
    <property type="entry name" value="DYW_dom"/>
</dbReference>
<evidence type="ECO:0000313" key="5">
    <source>
        <dbReference type="EMBL" id="KAK4753540.1"/>
    </source>
</evidence>
<dbReference type="InterPro" id="IPR046960">
    <property type="entry name" value="PPR_At4g14850-like_plant"/>
</dbReference>
<dbReference type="InterPro" id="IPR046848">
    <property type="entry name" value="E_motif"/>
</dbReference>
<dbReference type="FunFam" id="1.25.40.10:FF:001139">
    <property type="entry name" value="Uncharacterized protein"/>
    <property type="match status" value="1"/>
</dbReference>
<dbReference type="AlphaFoldDB" id="A0AAN7JS64"/>
<comment type="caution">
    <text evidence="5">The sequence shown here is derived from an EMBL/GenBank/DDBJ whole genome shotgun (WGS) entry which is preliminary data.</text>
</comment>
<sequence length="743" mass="82941">MSLSSDYFSSLLKVCCDTRNLTQAKKLHCRIIKTVKNPETFLFNNLVNAYSRLGSLKHASNVFDQITQPNLFSWNAILSAYSKAGNIVQVQKSFNLMSVRDGVSWNCLISAYAGRGLVAESVHSYNMMLRDGTRNLNRITFSTMLILSSNAGYIHLGRQVHGHIMKFGFSEYVFVGSPLVDMYSKAGLIGDARLVFNEMPERNLVLHNTMVTGLLRCGLVEESKMLLYNMTERDSISWTTMITGLTQNGLEADAVSFFREMVSEGLEIDQFTYGSVLTACGSILAVDQGREIHAFAMKTNYIGNIFVGSALVDMYCKCKHIHYAKRIFNRMVRRNVVSWTAMLVGYGQNGFGEDAVRAFHDMQRNGIKPDDITLGSVVSSCANLASLEEGLQFHCLAFVSGFVSCLTVSNALISLYGKCGNVEDSSRVFGEMNHLDEVSWTALISGYAQFGKAYETIGLFEKMLALGFKPDGVTFIGVLSACSRAGLVEKGEHYFESMLEEHQITPSADHYTCMIDLLSRSGRLQEAKSFINNMPFPPDAIGWSTLLSSCRFQGNLEIGKWAAEALMELEPQSPASYVLLTSMYAATGKWDDVAQLRKGMRERGVKKEPGFSWIKYKNKVHFFSADDHSSPYLDQIYAELESLNSRITAEGYFPDVNSILHDVEDSMKIKMLNLHSERLAIAFGLIFIPSNLPIKVVKNLRVCGDCHNATKYISKVTGREILVRDAVRFHLFKDGSCSCGDFW</sequence>
<feature type="domain" description="DYW" evidence="4">
    <location>
        <begin position="651"/>
        <end position="743"/>
    </location>
</feature>
<protein>
    <recommendedName>
        <fullName evidence="4">DYW domain-containing protein</fullName>
    </recommendedName>
</protein>
<dbReference type="FunFam" id="1.25.40.10:FF:000442">
    <property type="entry name" value="Pentatricopeptide repeat-containing protein At3g49710"/>
    <property type="match status" value="1"/>
</dbReference>
<accession>A0AAN7JS64</accession>
<dbReference type="FunFam" id="1.25.40.10:FF:000031">
    <property type="entry name" value="Pentatricopeptide repeat-containing protein mitochondrial"/>
    <property type="match status" value="1"/>
</dbReference>
<dbReference type="GO" id="GO:0008270">
    <property type="term" value="F:zinc ion binding"/>
    <property type="evidence" value="ECO:0007669"/>
    <property type="project" value="InterPro"/>
</dbReference>
<dbReference type="PROSITE" id="PS51375">
    <property type="entry name" value="PPR"/>
    <property type="match status" value="5"/>
</dbReference>
<keyword evidence="2" id="KW-0677">Repeat</keyword>
<feature type="repeat" description="PPR" evidence="3">
    <location>
        <begin position="101"/>
        <end position="135"/>
    </location>
</feature>
<dbReference type="FunFam" id="1.25.40.10:FF:000366">
    <property type="entry name" value="Pentatricopeptide (PPR) repeat-containing protein"/>
    <property type="match status" value="1"/>
</dbReference>
<name>A0AAN7JS64_9MYRT</name>
<dbReference type="Pfam" id="PF20431">
    <property type="entry name" value="E_motif"/>
    <property type="match status" value="1"/>
</dbReference>
<comment type="similarity">
    <text evidence="1">Belongs to the PPR family. PCMP-H subfamily.</text>
</comment>
<reference evidence="5 6" key="1">
    <citation type="journal article" date="2023" name="Hortic Res">
        <title>Pangenome of water caltrop reveals structural variations and asymmetric subgenome divergence after allopolyploidization.</title>
        <authorList>
            <person name="Zhang X."/>
            <person name="Chen Y."/>
            <person name="Wang L."/>
            <person name="Yuan Y."/>
            <person name="Fang M."/>
            <person name="Shi L."/>
            <person name="Lu R."/>
            <person name="Comes H.P."/>
            <person name="Ma Y."/>
            <person name="Chen Y."/>
            <person name="Huang G."/>
            <person name="Zhou Y."/>
            <person name="Zheng Z."/>
            <person name="Qiu Y."/>
        </authorList>
    </citation>
    <scope>NUCLEOTIDE SEQUENCE [LARGE SCALE GENOMIC DNA]</scope>
    <source>
        <tissue evidence="5">Roots</tissue>
    </source>
</reference>
<evidence type="ECO:0000256" key="2">
    <source>
        <dbReference type="ARBA" id="ARBA00022737"/>
    </source>
</evidence>
<organism evidence="5 6">
    <name type="scientific">Trapa incisa</name>
    <dbReference type="NCBI Taxonomy" id="236973"/>
    <lineage>
        <taxon>Eukaryota</taxon>
        <taxon>Viridiplantae</taxon>
        <taxon>Streptophyta</taxon>
        <taxon>Embryophyta</taxon>
        <taxon>Tracheophyta</taxon>
        <taxon>Spermatophyta</taxon>
        <taxon>Magnoliopsida</taxon>
        <taxon>eudicotyledons</taxon>
        <taxon>Gunneridae</taxon>
        <taxon>Pentapetalae</taxon>
        <taxon>rosids</taxon>
        <taxon>malvids</taxon>
        <taxon>Myrtales</taxon>
        <taxon>Lythraceae</taxon>
        <taxon>Trapa</taxon>
    </lineage>
</organism>
<dbReference type="InterPro" id="IPR002885">
    <property type="entry name" value="PPR_rpt"/>
</dbReference>
<proteinExistence type="inferred from homology"/>
<feature type="repeat" description="PPR" evidence="3">
    <location>
        <begin position="335"/>
        <end position="369"/>
    </location>
</feature>
<feature type="repeat" description="PPR" evidence="3">
    <location>
        <begin position="436"/>
        <end position="470"/>
    </location>
</feature>
<evidence type="ECO:0000259" key="4">
    <source>
        <dbReference type="Pfam" id="PF14432"/>
    </source>
</evidence>
<evidence type="ECO:0000256" key="1">
    <source>
        <dbReference type="ARBA" id="ARBA00006643"/>
    </source>
</evidence>
<keyword evidence="6" id="KW-1185">Reference proteome</keyword>
<feature type="repeat" description="PPR" evidence="3">
    <location>
        <begin position="573"/>
        <end position="607"/>
    </location>
</feature>
<evidence type="ECO:0000256" key="3">
    <source>
        <dbReference type="PROSITE-ProRule" id="PRU00708"/>
    </source>
</evidence>
<dbReference type="PANTHER" id="PTHR47926:SF511">
    <property type="entry name" value="PENTATRICOPEPTIDE REPEAT-CONTAINING PROTEIN"/>
    <property type="match status" value="1"/>
</dbReference>
<dbReference type="Gene3D" id="1.25.40.10">
    <property type="entry name" value="Tetratricopeptide repeat domain"/>
    <property type="match status" value="4"/>
</dbReference>
<dbReference type="EMBL" id="JAXIOK010000015">
    <property type="protein sequence ID" value="KAK4753540.1"/>
    <property type="molecule type" value="Genomic_DNA"/>
</dbReference>